<dbReference type="GeneID" id="54779055"/>
<comment type="caution">
    <text evidence="1">The sequence shown here is derived from an EMBL/GenBank/DDBJ whole genome shotgun (WGS) entry which is preliminary data.</text>
</comment>
<sequence length="126" mass="14549">MVERIYIERLDDRWVDDTTLTAEGKPSPVTFDACDRLQSIAIKKADFRSVFYMGISMPALVKQFKVSFAKWSDTAALHFENLSRLEHFEYWCDATMKQLGLEDVDVPLLFGPHLVPNFDESQHMGM</sequence>
<proteinExistence type="predicted"/>
<evidence type="ECO:0000313" key="1">
    <source>
        <dbReference type="EMBL" id="KAA8907715.1"/>
    </source>
</evidence>
<reference evidence="1 2" key="1">
    <citation type="submission" date="2019-07" db="EMBL/GenBank/DDBJ databases">
        <title>Genome assembly of two rare yeast pathogens: Diutina rugosa and Trichomonascus ciferrii.</title>
        <authorList>
            <person name="Mixao V."/>
            <person name="Saus E."/>
            <person name="Hansen A."/>
            <person name="Lass-Flor C."/>
            <person name="Gabaldon T."/>
        </authorList>
    </citation>
    <scope>NUCLEOTIDE SEQUENCE [LARGE SCALE GENOMIC DNA]</scope>
    <source>
        <strain evidence="1 2">CBS 613</strain>
    </source>
</reference>
<evidence type="ECO:0000313" key="2">
    <source>
        <dbReference type="Proteomes" id="UP000449547"/>
    </source>
</evidence>
<dbReference type="AlphaFoldDB" id="A0A642V4M2"/>
<dbReference type="EMBL" id="SWFT01000019">
    <property type="protein sequence ID" value="KAA8907715.1"/>
    <property type="molecule type" value="Genomic_DNA"/>
</dbReference>
<organism evidence="1 2">
    <name type="scientific">Diutina rugosa</name>
    <name type="common">Yeast</name>
    <name type="synonym">Candida rugosa</name>
    <dbReference type="NCBI Taxonomy" id="5481"/>
    <lineage>
        <taxon>Eukaryota</taxon>
        <taxon>Fungi</taxon>
        <taxon>Dikarya</taxon>
        <taxon>Ascomycota</taxon>
        <taxon>Saccharomycotina</taxon>
        <taxon>Pichiomycetes</taxon>
        <taxon>Debaryomycetaceae</taxon>
        <taxon>Diutina</taxon>
    </lineage>
</organism>
<dbReference type="VEuPathDB" id="FungiDB:DIURU_000402"/>
<keyword evidence="2" id="KW-1185">Reference proteome</keyword>
<protein>
    <submittedName>
        <fullName evidence="1">Uncharacterized protein</fullName>
    </submittedName>
</protein>
<accession>A0A642V4M2</accession>
<name>A0A642V4M2_DIURU</name>
<dbReference type="Proteomes" id="UP000449547">
    <property type="component" value="Unassembled WGS sequence"/>
</dbReference>
<dbReference type="RefSeq" id="XP_034014721.1">
    <property type="nucleotide sequence ID" value="XM_034156847.1"/>
</dbReference>
<gene>
    <name evidence="1" type="ORF">DIURU_000402</name>
</gene>